<organism evidence="1 2">
    <name type="scientific">Tetranychus urticae</name>
    <name type="common">Two-spotted spider mite</name>
    <dbReference type="NCBI Taxonomy" id="32264"/>
    <lineage>
        <taxon>Eukaryota</taxon>
        <taxon>Metazoa</taxon>
        <taxon>Ecdysozoa</taxon>
        <taxon>Arthropoda</taxon>
        <taxon>Chelicerata</taxon>
        <taxon>Arachnida</taxon>
        <taxon>Acari</taxon>
        <taxon>Acariformes</taxon>
        <taxon>Trombidiformes</taxon>
        <taxon>Prostigmata</taxon>
        <taxon>Eleutherengona</taxon>
        <taxon>Raphignathae</taxon>
        <taxon>Tetranychoidea</taxon>
        <taxon>Tetranychidae</taxon>
        <taxon>Tetranychus</taxon>
    </lineage>
</organism>
<keyword evidence="2" id="KW-1185">Reference proteome</keyword>
<reference evidence="1" key="2">
    <citation type="submission" date="2015-06" db="UniProtKB">
        <authorList>
            <consortium name="EnsemblMetazoa"/>
        </authorList>
    </citation>
    <scope>IDENTIFICATION</scope>
</reference>
<evidence type="ECO:0000313" key="2">
    <source>
        <dbReference type="Proteomes" id="UP000015104"/>
    </source>
</evidence>
<name>T1JV97_TETUR</name>
<dbReference type="EMBL" id="CAEY01000792">
    <property type="status" value="NOT_ANNOTATED_CDS"/>
    <property type="molecule type" value="Genomic_DNA"/>
</dbReference>
<dbReference type="Proteomes" id="UP000015104">
    <property type="component" value="Unassembled WGS sequence"/>
</dbReference>
<protein>
    <submittedName>
        <fullName evidence="1">Uncharacterized protein</fullName>
    </submittedName>
</protein>
<reference evidence="2" key="1">
    <citation type="submission" date="2011-08" db="EMBL/GenBank/DDBJ databases">
        <authorList>
            <person name="Rombauts S."/>
        </authorList>
    </citation>
    <scope>NUCLEOTIDE SEQUENCE</scope>
    <source>
        <strain evidence="2">London</strain>
    </source>
</reference>
<sequence length="101" mass="12083">MLVNLFCLSTSQDFYAGYYSYHPAYLNDEPNVYHYSKRMFYGLPKGGYSMKGKPFGLTAYVFKLKDWDNLWTHYYSLESAYAPIRYYGHPQMVDDLLNFWH</sequence>
<accession>T1JV97</accession>
<proteinExistence type="predicted"/>
<dbReference type="AlphaFoldDB" id="T1JV97"/>
<dbReference type="EnsemblMetazoa" id="tetur02g03810.1">
    <property type="protein sequence ID" value="tetur02g03810.1"/>
    <property type="gene ID" value="tetur02g03810"/>
</dbReference>
<evidence type="ECO:0000313" key="1">
    <source>
        <dbReference type="EnsemblMetazoa" id="tetur02g03810.1"/>
    </source>
</evidence>
<dbReference type="HOGENOM" id="CLU_2295178_0_0_1"/>